<feature type="compositionally biased region" description="Polar residues" evidence="1">
    <location>
        <begin position="54"/>
        <end position="67"/>
    </location>
</feature>
<sequence length="91" mass="10077">MTTRYRTERIDRAKLTAMRIAAHIPGIGFRFSLQRETPSKQAARVARGRRESQARNGSQITTSQEASSNREERDDGSVDCAGGRTGEPVGR</sequence>
<proteinExistence type="predicted"/>
<reference evidence="2 3" key="1">
    <citation type="submission" date="2019-05" db="EMBL/GenBank/DDBJ databases">
        <title>Mikania micrantha, genome provides insights into the molecular mechanism of rapid growth.</title>
        <authorList>
            <person name="Liu B."/>
        </authorList>
    </citation>
    <scope>NUCLEOTIDE SEQUENCE [LARGE SCALE GENOMIC DNA]</scope>
    <source>
        <strain evidence="2">NLD-2019</strain>
        <tissue evidence="2">Leaf</tissue>
    </source>
</reference>
<name>A0A5N6P5T0_9ASTR</name>
<dbReference type="Proteomes" id="UP000326396">
    <property type="component" value="Linkage Group LG14"/>
</dbReference>
<accession>A0A5N6P5T0</accession>
<evidence type="ECO:0000313" key="3">
    <source>
        <dbReference type="Proteomes" id="UP000326396"/>
    </source>
</evidence>
<organism evidence="2 3">
    <name type="scientific">Mikania micrantha</name>
    <name type="common">bitter vine</name>
    <dbReference type="NCBI Taxonomy" id="192012"/>
    <lineage>
        <taxon>Eukaryota</taxon>
        <taxon>Viridiplantae</taxon>
        <taxon>Streptophyta</taxon>
        <taxon>Embryophyta</taxon>
        <taxon>Tracheophyta</taxon>
        <taxon>Spermatophyta</taxon>
        <taxon>Magnoliopsida</taxon>
        <taxon>eudicotyledons</taxon>
        <taxon>Gunneridae</taxon>
        <taxon>Pentapetalae</taxon>
        <taxon>asterids</taxon>
        <taxon>campanulids</taxon>
        <taxon>Asterales</taxon>
        <taxon>Asteraceae</taxon>
        <taxon>Asteroideae</taxon>
        <taxon>Heliantheae alliance</taxon>
        <taxon>Eupatorieae</taxon>
        <taxon>Mikania</taxon>
    </lineage>
</organism>
<feature type="region of interest" description="Disordered" evidence="1">
    <location>
        <begin position="35"/>
        <end position="91"/>
    </location>
</feature>
<protein>
    <submittedName>
        <fullName evidence="2">Uncharacterized protein</fullName>
    </submittedName>
</protein>
<evidence type="ECO:0000313" key="2">
    <source>
        <dbReference type="EMBL" id="KAD5960939.1"/>
    </source>
</evidence>
<evidence type="ECO:0000256" key="1">
    <source>
        <dbReference type="SAM" id="MobiDB-lite"/>
    </source>
</evidence>
<dbReference type="AlphaFoldDB" id="A0A5N6P5T0"/>
<comment type="caution">
    <text evidence="2">The sequence shown here is derived from an EMBL/GenBank/DDBJ whole genome shotgun (WGS) entry which is preliminary data.</text>
</comment>
<gene>
    <name evidence="2" type="ORF">E3N88_12412</name>
</gene>
<keyword evidence="3" id="KW-1185">Reference proteome</keyword>
<dbReference type="EMBL" id="SZYD01000006">
    <property type="protein sequence ID" value="KAD5960939.1"/>
    <property type="molecule type" value="Genomic_DNA"/>
</dbReference>